<sequence length="372" mass="41025">MVSRTGQDPDSINGQRVANYLHLAGFVLLFWDHALTLSLEVKYLWKLSARITTALFLFNRYFALLTNVIVTVSFFDLSLTTSRFVPAIIDKHIIDSAFSCGVLFIFREISYVLIEVNVSILLTLRIYAIYECKNWVLASMLSFGAVLAGLAVYALFSTPSAGVTSSISLTPLGCHTMLDLVPQAVQGAAAWEALFVYDCLLFIMVVLRRYRKRKSLGFGRMPLLEMVIRDGAIYFAVMALANLANIFTFYFAGPFTRGSLSTIACCISVVLISRLTFKLRANADADVEVQVQSGSRTRGGTGIGIQRLRGEDAIPMSTLCFVDEREYGDGGGGDDGDGDGHSGDRDGHEKSDSETDRLRSTSHDRHDHVRPP</sequence>
<feature type="region of interest" description="Disordered" evidence="1">
    <location>
        <begin position="328"/>
        <end position="372"/>
    </location>
</feature>
<name>A0A8H5D3J0_9AGAR</name>
<evidence type="ECO:0000256" key="2">
    <source>
        <dbReference type="SAM" id="Phobius"/>
    </source>
</evidence>
<reference evidence="4 5" key="1">
    <citation type="journal article" date="2020" name="ISME J.">
        <title>Uncovering the hidden diversity of litter-decomposition mechanisms in mushroom-forming fungi.</title>
        <authorList>
            <person name="Floudas D."/>
            <person name="Bentzer J."/>
            <person name="Ahren D."/>
            <person name="Johansson T."/>
            <person name="Persson P."/>
            <person name="Tunlid A."/>
        </authorList>
    </citation>
    <scope>NUCLEOTIDE SEQUENCE [LARGE SCALE GENOMIC DNA]</scope>
    <source>
        <strain evidence="4 5">CBS 291.85</strain>
    </source>
</reference>
<feature type="transmembrane region" description="Helical" evidence="2">
    <location>
        <begin position="188"/>
        <end position="210"/>
    </location>
</feature>
<feature type="transmembrane region" description="Helical" evidence="2">
    <location>
        <begin position="51"/>
        <end position="75"/>
    </location>
</feature>
<comment type="caution">
    <text evidence="4">The sequence shown here is derived from an EMBL/GenBank/DDBJ whole genome shotgun (WGS) entry which is preliminary data.</text>
</comment>
<evidence type="ECO:0000256" key="1">
    <source>
        <dbReference type="SAM" id="MobiDB-lite"/>
    </source>
</evidence>
<dbReference type="EMBL" id="JAACJM010000065">
    <property type="protein sequence ID" value="KAF5352970.1"/>
    <property type="molecule type" value="Genomic_DNA"/>
</dbReference>
<evidence type="ECO:0000313" key="5">
    <source>
        <dbReference type="Proteomes" id="UP000559256"/>
    </source>
</evidence>
<keyword evidence="2" id="KW-1133">Transmembrane helix</keyword>
<gene>
    <name evidence="4" type="ORF">D9758_007934</name>
</gene>
<organism evidence="4 5">
    <name type="scientific">Tetrapyrgos nigripes</name>
    <dbReference type="NCBI Taxonomy" id="182062"/>
    <lineage>
        <taxon>Eukaryota</taxon>
        <taxon>Fungi</taxon>
        <taxon>Dikarya</taxon>
        <taxon>Basidiomycota</taxon>
        <taxon>Agaricomycotina</taxon>
        <taxon>Agaricomycetes</taxon>
        <taxon>Agaricomycetidae</taxon>
        <taxon>Agaricales</taxon>
        <taxon>Marasmiineae</taxon>
        <taxon>Marasmiaceae</taxon>
        <taxon>Tetrapyrgos</taxon>
    </lineage>
</organism>
<keyword evidence="5" id="KW-1185">Reference proteome</keyword>
<dbReference type="AlphaFoldDB" id="A0A8H5D3J0"/>
<feature type="transmembrane region" description="Helical" evidence="2">
    <location>
        <begin position="258"/>
        <end position="277"/>
    </location>
</feature>
<feature type="transmembrane region" description="Helical" evidence="2">
    <location>
        <begin position="20"/>
        <end position="39"/>
    </location>
</feature>
<proteinExistence type="predicted"/>
<evidence type="ECO:0000259" key="3">
    <source>
        <dbReference type="Pfam" id="PF20151"/>
    </source>
</evidence>
<dbReference type="Proteomes" id="UP000559256">
    <property type="component" value="Unassembled WGS sequence"/>
</dbReference>
<dbReference type="OrthoDB" id="3261349at2759"/>
<keyword evidence="2" id="KW-0472">Membrane</keyword>
<dbReference type="Pfam" id="PF20151">
    <property type="entry name" value="DUF6533"/>
    <property type="match status" value="1"/>
</dbReference>
<accession>A0A8H5D3J0</accession>
<evidence type="ECO:0000313" key="4">
    <source>
        <dbReference type="EMBL" id="KAF5352970.1"/>
    </source>
</evidence>
<keyword evidence="2" id="KW-0812">Transmembrane</keyword>
<feature type="transmembrane region" description="Helical" evidence="2">
    <location>
        <begin position="135"/>
        <end position="156"/>
    </location>
</feature>
<protein>
    <recommendedName>
        <fullName evidence="3">DUF6533 domain-containing protein</fullName>
    </recommendedName>
</protein>
<dbReference type="InterPro" id="IPR045340">
    <property type="entry name" value="DUF6533"/>
</dbReference>
<feature type="compositionally biased region" description="Basic and acidic residues" evidence="1">
    <location>
        <begin position="338"/>
        <end position="372"/>
    </location>
</feature>
<feature type="transmembrane region" description="Helical" evidence="2">
    <location>
        <begin position="231"/>
        <end position="252"/>
    </location>
</feature>
<feature type="domain" description="DUF6533" evidence="3">
    <location>
        <begin position="20"/>
        <end position="65"/>
    </location>
</feature>